<dbReference type="Gene3D" id="1.20.1270.280">
    <property type="match status" value="1"/>
</dbReference>
<dbReference type="InterPro" id="IPR042222">
    <property type="entry name" value="Dynein_2_N"/>
</dbReference>
<evidence type="ECO:0000256" key="7">
    <source>
        <dbReference type="ARBA" id="ARBA00022840"/>
    </source>
</evidence>
<dbReference type="InterPro" id="IPR026983">
    <property type="entry name" value="DHC"/>
</dbReference>
<dbReference type="InterPro" id="IPR042228">
    <property type="entry name" value="Dynein_linker_3"/>
</dbReference>
<dbReference type="Pfam" id="PF12780">
    <property type="entry name" value="AAA_8"/>
    <property type="match status" value="1"/>
</dbReference>
<dbReference type="GO" id="GO:0036156">
    <property type="term" value="C:inner dynein arm"/>
    <property type="evidence" value="ECO:0007669"/>
    <property type="project" value="UniProtKB-ARBA"/>
</dbReference>
<evidence type="ECO:0000256" key="14">
    <source>
        <dbReference type="ARBA" id="ARBA00023273"/>
    </source>
</evidence>
<dbReference type="GO" id="GO:0008569">
    <property type="term" value="F:minus-end-directed microtubule motor activity"/>
    <property type="evidence" value="ECO:0007669"/>
    <property type="project" value="InterPro"/>
</dbReference>
<dbReference type="FunFam" id="3.40.50.300:FF:002141">
    <property type="entry name" value="Dynein heavy chain"/>
    <property type="match status" value="1"/>
</dbReference>
<dbReference type="Gene3D" id="1.10.8.720">
    <property type="entry name" value="Region D6 of dynein motor"/>
    <property type="match status" value="1"/>
</dbReference>
<dbReference type="InterPro" id="IPR043157">
    <property type="entry name" value="Dynein_AAA1S"/>
</dbReference>
<dbReference type="InterPro" id="IPR041658">
    <property type="entry name" value="AAA_lid_11"/>
</dbReference>
<dbReference type="FunFam" id="1.20.140.100:FF:000001">
    <property type="entry name" value="dynein heavy chain 17, axonemal"/>
    <property type="match status" value="1"/>
</dbReference>
<keyword evidence="13" id="KW-0206">Cytoskeleton</keyword>
<dbReference type="Pfam" id="PF03028">
    <property type="entry name" value="Dynein_heavy"/>
    <property type="match status" value="1"/>
</dbReference>
<dbReference type="GO" id="GO:0045505">
    <property type="term" value="F:dynein intermediate chain binding"/>
    <property type="evidence" value="ECO:0007669"/>
    <property type="project" value="InterPro"/>
</dbReference>
<evidence type="ECO:0000256" key="2">
    <source>
        <dbReference type="ARBA" id="ARBA00008887"/>
    </source>
</evidence>
<evidence type="ECO:0000256" key="1">
    <source>
        <dbReference type="ARBA" id="ARBA00004611"/>
    </source>
</evidence>
<dbReference type="InterPro" id="IPR003593">
    <property type="entry name" value="AAA+_ATPase"/>
</dbReference>
<dbReference type="SUPFAM" id="SSF52540">
    <property type="entry name" value="P-loop containing nucleoside triphosphate hydrolases"/>
    <property type="match status" value="4"/>
</dbReference>
<dbReference type="PANTHER" id="PTHR22878">
    <property type="entry name" value="DYNEIN HEAVY CHAIN 6, AXONEMAL-LIKE-RELATED"/>
    <property type="match status" value="1"/>
</dbReference>
<feature type="coiled-coil region" evidence="18">
    <location>
        <begin position="435"/>
        <end position="465"/>
    </location>
</feature>
<dbReference type="GO" id="GO:0051959">
    <property type="term" value="F:dynein light intermediate chain binding"/>
    <property type="evidence" value="ECO:0007669"/>
    <property type="project" value="InterPro"/>
</dbReference>
<dbReference type="InterPro" id="IPR041228">
    <property type="entry name" value="Dynein_C"/>
</dbReference>
<dbReference type="RefSeq" id="XP_025422527.1">
    <property type="nucleotide sequence ID" value="XM_025566742.1"/>
</dbReference>
<dbReference type="FunFam" id="1.20.920.30:FF:000005">
    <property type="entry name" value="Dynein, axonemal, heavy chain 2"/>
    <property type="match status" value="1"/>
</dbReference>
<dbReference type="PANTHER" id="PTHR22878:SF68">
    <property type="entry name" value="DYNEIN HEAVY CHAIN 6, AXONEMAL-LIKE"/>
    <property type="match status" value="1"/>
</dbReference>
<organism evidence="20 21">
    <name type="scientific">Sipha flava</name>
    <name type="common">yellow sugarcane aphid</name>
    <dbReference type="NCBI Taxonomy" id="143950"/>
    <lineage>
        <taxon>Eukaryota</taxon>
        <taxon>Metazoa</taxon>
        <taxon>Ecdysozoa</taxon>
        <taxon>Arthropoda</taxon>
        <taxon>Hexapoda</taxon>
        <taxon>Insecta</taxon>
        <taxon>Pterygota</taxon>
        <taxon>Neoptera</taxon>
        <taxon>Paraneoptera</taxon>
        <taxon>Hemiptera</taxon>
        <taxon>Sternorrhyncha</taxon>
        <taxon>Aphidomorpha</taxon>
        <taxon>Aphidoidea</taxon>
        <taxon>Aphididae</taxon>
        <taxon>Sipha</taxon>
    </lineage>
</organism>
<dbReference type="FunFam" id="3.20.180.20:FF:000001">
    <property type="entry name" value="Dynein axonemal heavy chain 5"/>
    <property type="match status" value="1"/>
</dbReference>
<comment type="function">
    <text evidence="15">Force generating protein of eukaryotic cilia and flagella. Produces force towards the minus ends of microtubules. Dynein has ATPase activity; the force-producing power stroke is thought to occur on release of ADP. Required for assembly of the I1 inner arm complex and its targeting to the appropriate axoneme location. Also required for phototaxis.</text>
</comment>
<dbReference type="GO" id="GO:0036159">
    <property type="term" value="P:inner dynein arm assembly"/>
    <property type="evidence" value="ECO:0007669"/>
    <property type="project" value="UniProtKB-ARBA"/>
</dbReference>
<dbReference type="InterPro" id="IPR056759">
    <property type="entry name" value="DYH2-5-8_CC"/>
</dbReference>
<keyword evidence="8" id="KW-0282">Flagellum</keyword>
<dbReference type="Gene3D" id="1.10.287.2620">
    <property type="match status" value="1"/>
</dbReference>
<keyword evidence="5" id="KW-0677">Repeat</keyword>
<feature type="coiled-coil region" evidence="18">
    <location>
        <begin position="2490"/>
        <end position="2524"/>
    </location>
</feature>
<dbReference type="Pfam" id="PF12775">
    <property type="entry name" value="AAA_7"/>
    <property type="match status" value="1"/>
</dbReference>
<protein>
    <recommendedName>
        <fullName evidence="17">Dynein-1, subspecies f</fullName>
    </recommendedName>
</protein>
<dbReference type="Gene3D" id="1.10.8.1220">
    <property type="match status" value="1"/>
</dbReference>
<dbReference type="GeneID" id="112692171"/>
<sequence length="3380" mass="390536">MTPPKTLIEMVEYNQFQKKLVLESAEKHKQIDLISDYIFVLKKHGIKTTKAMDDRYAGLWDSWNSYTNLLNKAEIMLKEKHLEFKAMLQLQQEEFKKEVQQFRQIWEEFKQTESRNKDLVSIDALNGVRKIEQKYEKMKERENQLIADLELLKLKHFQQPDKDIIEFMIVYEWDSMWSKYKIDNFWEINISEMEVTIQSIFKELNSSIRLLKDENWIILNVAKNDIEKFRRVLPLINDLRNTAMYTRHWDEVREVVKVNFSEADPNFTLEYIMQMQMQKYGDQISEISKKATMELNIENTLKSIKEVWNDMKLNVVLHDYKKMYCIKASEDIISTLEEHLVQLYFMKGSKYISIFLKEVDYWTKALSLVTDVLEMTLSVQRQYAYQENIFKGDDVRNQIPNELKIYNRITVEWENITSEMFNDNNVFRACHSKCIISVTNKLIKIKEELEEIQKALELYMETKRKIFPRFYFISNDDLLDILAKAKNPEHLQPHLKKCFDNINKIKINKIENTADGMYSADGEYVAWSSSVFCNILVEEYFIEIGTALQNLMRISLKEIFHYTLESLRKNAKSRDKWILLWPGQLCITASQIEWTANCTKALVQAKKIGTKKPLKRIRKKQRKILIKFSDALRGDLAKIDRLKIVALVTIEIHARDVIDKMYKSNCMDESDFEWMSQLRFYWNDKWETITIKQTNTEQSYGYEYLGNSGRLVITPLTDRCYITLTTALHLFRGGSPKGPAGTGKTETVKDLGKNLAYYVIVINCSDGLDYKSMGRMFSGLAQQGAWGCFDEFNRINIEVLSVVAQQILSIYTALAIGSHMFMFNGDKINLVPTCGIFITMNPGYAGRTELPDNLKSLFRAISMMVPDTKLIAEIMLFGEGFRDTRNLANKVYVLFVLCRQQLSKQDHYEFGLRGLVALLRYAGQCRRQNSKMPDNEVLLLAMHNMNLAKLTADDLPLFMGITKDLFPKIVLPVIKNDVLVSAIKQCMLNKNHQPSDSAIAKIVQLYETKISRHSVMILGQTGTAKTSSWKTLRESMILLKKEKVDGFETVIVYPLNPKALTLGELYGEYNLSTQDWTDGVLSSLMRTICSDIGIEQKWIIFDGPVDAIWIENMNSVMDDNKVLTLINSERITMPEQVSLLFEVEDLAVASPATVSRCGIIYNDYKDFGWRLYVDSWLNECKFEPYRENIRTNFQKYLDIVLEFKRLNCIETIPLPELSGIQSLCKLLECFTFSDLAVEVPEGLYIEKYNQLLKLWFLFCMVWSVCAVVNEHGRKKIDHFLRSKLNEYPIGDSVYHYYVDPVAGYFRHWDLFLRDENWTYKSDLPFFKIIVPTVDTVRYNYLVGALMSREQPVLLVGPVGTGKTSTVQKVLDAFDKNKFLILTINMSAQTTVHNVQETLDGRLEKRTKDLYMPLANKTMITFLDDLNMPEKEVYGAQPPLELIRQWIDYGYWYDRSNRMLKNVKNMVLIGAMGPPGGGRNTVSNRLTSCFSVINLTFPEESQISYIFNSMLNQHMKPFEEYMRNMRFGLTEMTIALYKAVVANLLPTPAKMHYLFNLRDISKVFQGLLRSSVGSQKNIESMLRLWCNEVFRVFNDKLIDEKDQEWFMDQVNVLLGKHYEETYRNLCPSSRTLMFCDFLNNQSVYEEVTDENYLRQFIYDSLDEYNSNTGVVPLSLVLFKDAINHVCRINRVISQPRGYILLVGIGGSGRSSLARVANWLCGYNMFTIELTKTYGVNDFKEDLKRLYYDTGVRDLQTSFLFSDTQIANEIFLEIINNILSTGEVSKLYKEEDFEEIKDALSAIAKKEGVPEATDAMYSFFLDRVRGNLHVIICLSPIGNKFRMRLRQYPSLINCTTVDWFLDWPKEALLEVAFRSLSTLEILETITGNPRVYEVDSDIRTEKELKLSIANLFSIIHHSVANYSNIMLLELKRYNYVTPTNYLELVSGYKESLRLKRIEVASIANKLRNGLFKIDSTSKKVAGMTIELEKATETVTKYTTECDEFLDIITEQTSIADKKKKEVDEQSITIKHEEIESQELYSIAIADLEKAMPALEEAMEALNALNKKDLAEVKSFSTPPARVKLVLEALMILKQSEPSWTEAKKQLGDPNFLSQLKEFDKDHVPSKVLKKIGTYTRNPEFEPEKVGAQSIAAKSLAQWVIAIEKYAIIFKVVAPKKQSADAALASLRSKQLALSNAQNTLRELQELLIKLENDFDKKMKEKEQLVKKAEDLKRNLERAASLIEGLSGEKIRWTATVKQLDINFDYLPGDCLLGIAFVSYMGPFVFKYRDILLKLWIQSVKDMKIPSDPRFEIKTFLSDPAIIRNWNIHGLPNDDLSTENGIIISRGSRWSLIIDPQCQALKWIKKMEANNRLQLIDFCLPNYMKILENALNLGYPTLLQITSENIDPAIMPVLSKSIVKEGNQLYIKMGDKLLPYNDNFRFFITTKIRNPYYPPEIFTRAAVINFAIKEEGLEDQLLDVVITMEKPELKILKDNLIINIANGKKTLVELEDELLRLLNEIEGSLLENEELYNTLGSSKVTSANINEQLESSLITQAEIDYAREGYRPCAKRASILFFVLNELSQIDPMYQFSLDSYMDLFQNSIEKSEKHEKLDLRLEYLNYYHTYAVYQNTCRGLFEVHKLLFSFQICISLLLAEDLLSTREIEFLFKGGIVLNKVEQTENPCKSWLPPSNWDNITELDKLSGFLGIEKSFEQFPREWREWYMSPYPETLSLVGKWNDNMNEFQKLLFVRSLRLDRLSFAISNFIANKLSTRFIEPPVLDVRNAFEDSSNKTPLIFLLSPGVDPTNMLLGLAANFSRSTNLQSLSLGQGQAPIATKLIEYGQTYGNWVFLANCHLSLSWMPQLDKIVELMQDGGSHPNFRLWLSSNPNPDFPIAILQSAIKMTTEPPKGLKANMKRLYNNITDVQYSKCVSHEKYSKLLFSLCFFHSILIERKKFQNLGWNIIYSFNDSDFVVSENLLSIYLDTYANTPWDALKYLIAGICYGGQVTDDWDRRLLDTYINQYFNENAIKTPYYRLSSLMKYYIPQDLDLESQIHYIDTLPNVDDPEVFGQHSNAEMASLMEANRMVCETLLVLQGQSSAVAEENKEEKVSVLCSKILKKIPDLIDYDTTVKNIGLKKGPLNVVLLQEIIRYNFLLKEIKNSLVGLEKGIKGLVIMSSDLEEIFQCVYEGRVPGQWLKAYPSLMNLGSWTQNLIERIKHFKVWADKVHPPVLFWLGAYTYPTSFLTAVLQVHSRNSSVPIDLLNWDFSPMTIPEMDIVMPPQEGVYVRSLYLEGANWNFEKSCICEPEPLKFIAQLPVIQFKPVLTASKKRGYYQCPVYYYPQRCGTQGRDAFVVVMNLDSGSETPDYWVKKATAVLLNLSF</sequence>
<dbReference type="InterPro" id="IPR024317">
    <property type="entry name" value="Dynein_heavy_chain_D4_dom"/>
</dbReference>
<evidence type="ECO:0000256" key="11">
    <source>
        <dbReference type="ARBA" id="ARBA00023069"/>
    </source>
</evidence>
<dbReference type="Gene3D" id="1.10.472.130">
    <property type="match status" value="1"/>
</dbReference>
<comment type="similarity">
    <text evidence="2">Belongs to the dynein heavy chain family.</text>
</comment>
<evidence type="ECO:0000259" key="19">
    <source>
        <dbReference type="SMART" id="SM00382"/>
    </source>
</evidence>
<dbReference type="GO" id="GO:0097729">
    <property type="term" value="C:9+2 motile cilium"/>
    <property type="evidence" value="ECO:0007669"/>
    <property type="project" value="UniProtKB-ARBA"/>
</dbReference>
<dbReference type="GO" id="GO:0060294">
    <property type="term" value="P:cilium movement involved in cell motility"/>
    <property type="evidence" value="ECO:0007669"/>
    <property type="project" value="UniProtKB-ARBA"/>
</dbReference>
<dbReference type="FunFam" id="1.20.58.1120:FF:000001">
    <property type="entry name" value="dynein heavy chain 2, axonemal"/>
    <property type="match status" value="1"/>
</dbReference>
<dbReference type="FunFam" id="1.10.8.1220:FF:000001">
    <property type="entry name" value="Dynein axonemal heavy chain 5"/>
    <property type="match status" value="1"/>
</dbReference>
<dbReference type="InterPro" id="IPR035699">
    <property type="entry name" value="AAA_6"/>
</dbReference>
<dbReference type="FunFam" id="1.10.287.2620:FF:000002">
    <property type="entry name" value="Dynein heavy chain 2, axonemal"/>
    <property type="match status" value="1"/>
</dbReference>
<gene>
    <name evidence="21" type="primary">LOC112692171</name>
</gene>
<keyword evidence="11" id="KW-0969">Cilium</keyword>
<evidence type="ECO:0000313" key="21">
    <source>
        <dbReference type="RefSeq" id="XP_025422527.1"/>
    </source>
</evidence>
<dbReference type="InterPro" id="IPR013602">
    <property type="entry name" value="Dynein_heavy_linker"/>
</dbReference>
<dbReference type="Pfam" id="PF18199">
    <property type="entry name" value="Dynein_C"/>
    <property type="match status" value="1"/>
</dbReference>
<dbReference type="Gene3D" id="1.20.140.100">
    <property type="entry name" value="Dynein heavy chain, N-terminal domain 2"/>
    <property type="match status" value="1"/>
</dbReference>
<feature type="domain" description="AAA+ ATPase" evidence="19">
    <location>
        <begin position="732"/>
        <end position="868"/>
    </location>
</feature>
<evidence type="ECO:0000256" key="4">
    <source>
        <dbReference type="ARBA" id="ARBA00022701"/>
    </source>
</evidence>
<dbReference type="FunFam" id="3.40.50.300:FF:000153">
    <property type="entry name" value="Dynein axonemal heavy chain 1"/>
    <property type="match status" value="1"/>
</dbReference>
<keyword evidence="4" id="KW-0493">Microtubule</keyword>
<evidence type="ECO:0000256" key="3">
    <source>
        <dbReference type="ARBA" id="ARBA00022490"/>
    </source>
</evidence>
<dbReference type="Gene3D" id="6.10.140.1060">
    <property type="match status" value="1"/>
</dbReference>
<evidence type="ECO:0000256" key="16">
    <source>
        <dbReference type="ARBA" id="ARBA00063032"/>
    </source>
</evidence>
<proteinExistence type="inferred from homology"/>
<reference evidence="21" key="1">
    <citation type="submission" date="2025-08" db="UniProtKB">
        <authorList>
            <consortium name="RefSeq"/>
        </authorList>
    </citation>
    <scope>IDENTIFICATION</scope>
    <source>
        <tissue evidence="21">Whole body</tissue>
    </source>
</reference>
<dbReference type="FunFam" id="3.10.490.20:FF:000008">
    <property type="entry name" value="dynein heavy chain 2, axonemal"/>
    <property type="match status" value="1"/>
</dbReference>
<evidence type="ECO:0000256" key="9">
    <source>
        <dbReference type="ARBA" id="ARBA00023017"/>
    </source>
</evidence>
<dbReference type="FunFam" id="3.40.50.300:FF:000044">
    <property type="entry name" value="Dynein heavy chain 5, axonemal"/>
    <property type="match status" value="1"/>
</dbReference>
<dbReference type="InterPro" id="IPR027417">
    <property type="entry name" value="P-loop_NTPase"/>
</dbReference>
<dbReference type="OrthoDB" id="447173at2759"/>
<feature type="coiled-coil region" evidence="18">
    <location>
        <begin position="2184"/>
        <end position="2246"/>
    </location>
</feature>
<dbReference type="Gene3D" id="1.20.58.1120">
    <property type="match status" value="1"/>
</dbReference>
<keyword evidence="10 18" id="KW-0175">Coiled coil</keyword>
<dbReference type="Pfam" id="PF12781">
    <property type="entry name" value="AAA_9"/>
    <property type="match status" value="1"/>
</dbReference>
<comment type="subcellular location">
    <subcellularLocation>
        <location evidence="1">Cytoplasm</location>
        <location evidence="1">Cytoskeleton</location>
        <location evidence="1">Flagellum axoneme</location>
    </subcellularLocation>
</comment>
<evidence type="ECO:0000256" key="8">
    <source>
        <dbReference type="ARBA" id="ARBA00022846"/>
    </source>
</evidence>
<evidence type="ECO:0000256" key="17">
    <source>
        <dbReference type="ARBA" id="ARBA00077719"/>
    </source>
</evidence>
<dbReference type="FunFam" id="1.20.920.20:FF:000001">
    <property type="entry name" value="dynein heavy chain 2, axonemal"/>
    <property type="match status" value="1"/>
</dbReference>
<dbReference type="Pfam" id="PF17857">
    <property type="entry name" value="AAA_lid_1"/>
    <property type="match status" value="1"/>
</dbReference>
<evidence type="ECO:0000256" key="10">
    <source>
        <dbReference type="ARBA" id="ARBA00023054"/>
    </source>
</evidence>
<keyword evidence="14" id="KW-0966">Cell projection</keyword>
<comment type="subunit">
    <text evidence="16">The I1 inner arm complex (also known as the f dynein complex) is a two-headed isoform composed of two heavy chains (1-alpha and 1-beta), three intermediate chains and three light chains. I1 occupies a specific position proximal to the first radial spoke and repeats every 96 nm along the length of the axoneme.</text>
</comment>
<dbReference type="InterPro" id="IPR035706">
    <property type="entry name" value="AAA_9"/>
</dbReference>
<name>A0A8B8GJ52_9HEMI</name>
<dbReference type="FunFam" id="1.10.8.710:FF:000001">
    <property type="entry name" value="Dynein axonemal heavy chain 2"/>
    <property type="match status" value="1"/>
</dbReference>
<evidence type="ECO:0000256" key="12">
    <source>
        <dbReference type="ARBA" id="ARBA00023175"/>
    </source>
</evidence>
<keyword evidence="7" id="KW-0067">ATP-binding</keyword>
<evidence type="ECO:0000256" key="5">
    <source>
        <dbReference type="ARBA" id="ARBA00022737"/>
    </source>
</evidence>
<dbReference type="InterPro" id="IPR024743">
    <property type="entry name" value="Dynein_HC_stalk"/>
</dbReference>
<evidence type="ECO:0000256" key="13">
    <source>
        <dbReference type="ARBA" id="ARBA00023212"/>
    </source>
</evidence>
<dbReference type="GO" id="GO:0005524">
    <property type="term" value="F:ATP binding"/>
    <property type="evidence" value="ECO:0007669"/>
    <property type="project" value="UniProtKB-KW"/>
</dbReference>
<dbReference type="InterPro" id="IPR042219">
    <property type="entry name" value="AAA_lid_11_sf"/>
</dbReference>
<dbReference type="InterPro" id="IPR041589">
    <property type="entry name" value="DNAH3_AAA_lid_1"/>
</dbReference>
<feature type="coiled-coil region" evidence="18">
    <location>
        <begin position="128"/>
        <end position="155"/>
    </location>
</feature>
<evidence type="ECO:0000256" key="18">
    <source>
        <dbReference type="SAM" id="Coils"/>
    </source>
</evidence>
<feature type="domain" description="AAA+ ATPase" evidence="19">
    <location>
        <begin position="1348"/>
        <end position="1497"/>
    </location>
</feature>
<dbReference type="Gene3D" id="3.10.490.20">
    <property type="match status" value="1"/>
</dbReference>
<dbReference type="InterPro" id="IPR004273">
    <property type="entry name" value="Dynein_heavy_D6_P-loop"/>
</dbReference>
<evidence type="ECO:0000313" key="20">
    <source>
        <dbReference type="Proteomes" id="UP000694846"/>
    </source>
</evidence>
<dbReference type="Pfam" id="PF25007">
    <property type="entry name" value="DYH2-5-8_CC"/>
    <property type="match status" value="1"/>
</dbReference>
<dbReference type="Proteomes" id="UP000694846">
    <property type="component" value="Unplaced"/>
</dbReference>
<dbReference type="Pfam" id="PF12777">
    <property type="entry name" value="MT"/>
    <property type="match status" value="1"/>
</dbReference>
<dbReference type="Gene3D" id="1.20.920.30">
    <property type="match status" value="1"/>
</dbReference>
<dbReference type="Pfam" id="PF18198">
    <property type="entry name" value="AAA_lid_11"/>
    <property type="match status" value="1"/>
</dbReference>
<dbReference type="SMART" id="SM00382">
    <property type="entry name" value="AAA"/>
    <property type="match status" value="2"/>
</dbReference>
<dbReference type="Gene3D" id="1.10.8.710">
    <property type="match status" value="1"/>
</dbReference>
<keyword evidence="9" id="KW-0243">Dynein</keyword>
<accession>A0A8B8GJ52</accession>
<dbReference type="GO" id="GO:0008017">
    <property type="term" value="F:microtubule binding"/>
    <property type="evidence" value="ECO:0007669"/>
    <property type="project" value="UniProtKB-ARBA"/>
</dbReference>
<dbReference type="Pfam" id="PF08393">
    <property type="entry name" value="DHC_N2"/>
    <property type="match status" value="1"/>
</dbReference>
<evidence type="ECO:0000256" key="6">
    <source>
        <dbReference type="ARBA" id="ARBA00022741"/>
    </source>
</evidence>
<dbReference type="Gene3D" id="3.40.50.300">
    <property type="entry name" value="P-loop containing nucleotide triphosphate hydrolases"/>
    <property type="match status" value="5"/>
</dbReference>
<dbReference type="FunFam" id="3.40.50.300:FF:000049">
    <property type="entry name" value="Dynein, axonemal, heavy chain 5"/>
    <property type="match status" value="1"/>
</dbReference>
<dbReference type="Pfam" id="PF17852">
    <property type="entry name" value="Dynein_AAA_lid"/>
    <property type="match status" value="1"/>
</dbReference>
<dbReference type="Gene3D" id="1.20.920.20">
    <property type="match status" value="1"/>
</dbReference>
<dbReference type="Pfam" id="PF12774">
    <property type="entry name" value="AAA_6"/>
    <property type="match status" value="1"/>
</dbReference>
<dbReference type="FunFam" id="1.10.8.720:FF:000008">
    <property type="entry name" value="Dynein axonemal heavy chain 2"/>
    <property type="match status" value="1"/>
</dbReference>
<dbReference type="InterPro" id="IPR043160">
    <property type="entry name" value="Dynein_C_barrel"/>
</dbReference>
<keyword evidence="6" id="KW-0547">Nucleotide-binding</keyword>
<keyword evidence="3" id="KW-0963">Cytoplasm</keyword>
<dbReference type="InterPro" id="IPR041466">
    <property type="entry name" value="Dynein_AAA5_ext"/>
</dbReference>
<keyword evidence="20" id="KW-1185">Reference proteome</keyword>
<evidence type="ECO:0000256" key="15">
    <source>
        <dbReference type="ARBA" id="ARBA00054075"/>
    </source>
</evidence>
<dbReference type="GO" id="GO:0005874">
    <property type="term" value="C:microtubule"/>
    <property type="evidence" value="ECO:0007669"/>
    <property type="project" value="UniProtKB-KW"/>
</dbReference>
<keyword evidence="12" id="KW-0505">Motor protein</keyword>
<dbReference type="Gene3D" id="3.20.180.20">
    <property type="entry name" value="Dynein heavy chain, N-terminal domain 2"/>
    <property type="match status" value="1"/>
</dbReference>